<dbReference type="SUPFAM" id="SSF56219">
    <property type="entry name" value="DNase I-like"/>
    <property type="match status" value="1"/>
</dbReference>
<protein>
    <recommendedName>
        <fullName evidence="2">Endonuclease/exonuclease/phosphatase domain-containing protein</fullName>
    </recommendedName>
</protein>
<sequence>MIDSINVDIIAMQEIGSEAYFISLINKLEGWEGHRTSGTYGLAYLYKSDLTVNSLVEIEELDDYNLTRTPYMLELNWGSEIIYIINNHYKCCGDGFIENIFDDEEYRRLEAVRLTKNYIIN</sequence>
<evidence type="ECO:0008006" key="2">
    <source>
        <dbReference type="Google" id="ProtNLM"/>
    </source>
</evidence>
<evidence type="ECO:0000313" key="1">
    <source>
        <dbReference type="EMBL" id="SVD34199.1"/>
    </source>
</evidence>
<dbReference type="Gene3D" id="3.60.10.10">
    <property type="entry name" value="Endonuclease/exonuclease/phosphatase"/>
    <property type="match status" value="1"/>
</dbReference>
<name>A0A382UIU3_9ZZZZ</name>
<accession>A0A382UIU3</accession>
<dbReference type="EMBL" id="UINC01144593">
    <property type="protein sequence ID" value="SVD34199.1"/>
    <property type="molecule type" value="Genomic_DNA"/>
</dbReference>
<feature type="non-terminal residue" evidence="1">
    <location>
        <position position="121"/>
    </location>
</feature>
<proteinExistence type="predicted"/>
<dbReference type="InterPro" id="IPR036691">
    <property type="entry name" value="Endo/exonu/phosph_ase_sf"/>
</dbReference>
<dbReference type="AlphaFoldDB" id="A0A382UIU3"/>
<reference evidence="1" key="1">
    <citation type="submission" date="2018-05" db="EMBL/GenBank/DDBJ databases">
        <authorList>
            <person name="Lanie J.A."/>
            <person name="Ng W.-L."/>
            <person name="Kazmierczak K.M."/>
            <person name="Andrzejewski T.M."/>
            <person name="Davidsen T.M."/>
            <person name="Wayne K.J."/>
            <person name="Tettelin H."/>
            <person name="Glass J.I."/>
            <person name="Rusch D."/>
            <person name="Podicherti R."/>
            <person name="Tsui H.-C.T."/>
            <person name="Winkler M.E."/>
        </authorList>
    </citation>
    <scope>NUCLEOTIDE SEQUENCE</scope>
</reference>
<organism evidence="1">
    <name type="scientific">marine metagenome</name>
    <dbReference type="NCBI Taxonomy" id="408172"/>
    <lineage>
        <taxon>unclassified sequences</taxon>
        <taxon>metagenomes</taxon>
        <taxon>ecological metagenomes</taxon>
    </lineage>
</organism>
<gene>
    <name evidence="1" type="ORF">METZ01_LOCUS387053</name>
</gene>